<dbReference type="EnsemblMetazoa" id="CLYHEMT023012.1">
    <property type="protein sequence ID" value="CLYHEMP023012.1"/>
    <property type="gene ID" value="CLYHEMG023012"/>
</dbReference>
<sequence>FVGGISTPKSYATLQTSGGQGYFTGLLNSSTMNAAWLEEISGVRPRADEPSPEIPYLQPKDASCKKLCAECSKKDLMITNLKKEVTALKQKLNRNFNSFQKELSKEKRLLRKPFFRIPGNNKMELVKGSGIFLKKDTICQAHLLPEFGKCFPYLLKRLFSQRELVTLNHTGVNGMDEFPKDLLNVIQIFCKANTYDVVSRYDKTRTEIDKSRINEMCTNVVQSARHYLKFGKKWLIQSEEEEEEKNEPHNATL</sequence>
<dbReference type="Proteomes" id="UP000594262">
    <property type="component" value="Unplaced"/>
</dbReference>
<evidence type="ECO:0000256" key="1">
    <source>
        <dbReference type="SAM" id="Coils"/>
    </source>
</evidence>
<proteinExistence type="predicted"/>
<evidence type="ECO:0008006" key="4">
    <source>
        <dbReference type="Google" id="ProtNLM"/>
    </source>
</evidence>
<name>A0A7M5XK79_9CNID</name>
<accession>A0A7M5XK79</accession>
<feature type="coiled-coil region" evidence="1">
    <location>
        <begin position="82"/>
        <end position="109"/>
    </location>
</feature>
<evidence type="ECO:0000313" key="3">
    <source>
        <dbReference type="Proteomes" id="UP000594262"/>
    </source>
</evidence>
<organism evidence="2 3">
    <name type="scientific">Clytia hemisphaerica</name>
    <dbReference type="NCBI Taxonomy" id="252671"/>
    <lineage>
        <taxon>Eukaryota</taxon>
        <taxon>Metazoa</taxon>
        <taxon>Cnidaria</taxon>
        <taxon>Hydrozoa</taxon>
        <taxon>Hydroidolina</taxon>
        <taxon>Leptothecata</taxon>
        <taxon>Obeliida</taxon>
        <taxon>Clytiidae</taxon>
        <taxon>Clytia</taxon>
    </lineage>
</organism>
<protein>
    <recommendedName>
        <fullName evidence="4">BEN domain-containing protein</fullName>
    </recommendedName>
</protein>
<keyword evidence="3" id="KW-1185">Reference proteome</keyword>
<keyword evidence="1" id="KW-0175">Coiled coil</keyword>
<dbReference type="AlphaFoldDB" id="A0A7M5XK79"/>
<evidence type="ECO:0000313" key="2">
    <source>
        <dbReference type="EnsemblMetazoa" id="CLYHEMP023012.1"/>
    </source>
</evidence>
<reference evidence="2" key="1">
    <citation type="submission" date="2021-01" db="UniProtKB">
        <authorList>
            <consortium name="EnsemblMetazoa"/>
        </authorList>
    </citation>
    <scope>IDENTIFICATION</scope>
</reference>